<keyword evidence="1" id="KW-0344">Guanine-nucleotide releasing factor</keyword>
<dbReference type="Proteomes" id="UP000444721">
    <property type="component" value="Unassembled WGS sequence"/>
</dbReference>
<dbReference type="InterPro" id="IPR046773">
    <property type="entry name" value="DOCKER_Lobe_C"/>
</dbReference>
<feature type="region of interest" description="Disordered" evidence="4">
    <location>
        <begin position="1101"/>
        <end position="1121"/>
    </location>
</feature>
<protein>
    <recommendedName>
        <fullName evidence="9">C2 DOCK-type domain-containing protein</fullName>
    </recommendedName>
</protein>
<dbReference type="CDD" id="cd08679">
    <property type="entry name" value="C2_DOCK180_related"/>
    <property type="match status" value="1"/>
</dbReference>
<gene>
    <name evidence="7" type="ORF">FDP41_004690</name>
</gene>
<dbReference type="GO" id="GO:0007264">
    <property type="term" value="P:small GTPase-mediated signal transduction"/>
    <property type="evidence" value="ECO:0007669"/>
    <property type="project" value="InterPro"/>
</dbReference>
<feature type="region of interest" description="Disordered" evidence="4">
    <location>
        <begin position="578"/>
        <end position="667"/>
    </location>
</feature>
<dbReference type="InterPro" id="IPR026791">
    <property type="entry name" value="DOCK"/>
</dbReference>
<dbReference type="InterPro" id="IPR043161">
    <property type="entry name" value="DOCK_C_lobe_A"/>
</dbReference>
<feature type="region of interest" description="Disordered" evidence="4">
    <location>
        <begin position="312"/>
        <end position="349"/>
    </location>
</feature>
<feature type="domain" description="C2 DOCK-type" evidence="5">
    <location>
        <begin position="1150"/>
        <end position="1356"/>
    </location>
</feature>
<sequence>MSQSSNNNEKSKSSTFQLRLKSFFSKVSSSSGGSSSSGTTSSNRSPSLGNNHSPLQNNEISSPTTTTTTSQTHTTTTSNNISSTNVNTSPNITITNVPTYSTTSNHLDIPFRKNSNLSNDSHQGGDLSSASSSTATTLTNSSSLIPNQQLSLHPSSSSPQLPSSSHSPSKSQTLQKNTSSSPLVNYPSRVSSEEEDGEDHHVLKSNNDIGNDCSILLGSSPQKGTNSITHHSTQPSQDDRVKSLLILNEEEEEEEEDELLLEPPPHPRSSNAARKTFDFASSVGSSQPSSSFDKYGSLGIVGLGSLGSLQSNILHHNGSEDHHSPQHHHQHDQSFSTTASFDSNRSTPQAHSFRLAHRLTLDPNAMSHFKDSHHLDASFSDDASTQEENSSSPTPLNIEEIFQVQSLENNSTISMNGYAETFLSSFGEFLSSNESKSSSTTFSIHGLPNVFMPLNYLETTGNDQSLYGFTQQKHAKIPLLSHLYENEVAELPLHARNTIRDKFESNFQVLLSNSKKQFHLSKSTMKRLFLLQSKKHIVEENKWRMLEETLLSRDIRYHNDPKSIIPLSAHLTDYIFPKEKERPRSRSNSGIATLKPYQLDGDKQRALSPPPSLSPLSLTPLPSPSLNNEPMFRRKGSDAFTNSPNDDTHSSKGSTYESSDSDDEEREYITSFNPALAHEIPHGFLSTKIDNLKEFLRESSDETSASRKNVNVNEYKTWKKEHCILEFLTDELLNTQELKTKMFPFLFSSSECLKDGSTDLLLQSFEVMKPDIDNRAKLVIEIDKFKLDFIEEYLNGAGLEKFYGSITLYETKPPDGTHTSAVSGIKRYSETFTFSLASGVNSKKALFYLSPQNLPNYVGQKPKEKVYVLLRLFRNFRGNYTKHFDDLYIKGKQAIRPGDKITNVNELKEMKAIRAVKPSFFESLKDVYAPFAWSIVELDSMLSSLPALQFPSLYVDYEGLSNQFLVKNIYNVPAKVVGDVNDEKLFEVYFANNLNQSSNLVELSTTETGFSQNLTLLPSNTNQVEKAVLNNSKDIVKQLSKTILRNIPSQFSFKVSLITPNKVNTATRSLYGKEKQYQYVQRKYLPENNLLVLQKEPTTIEHGADKKSKRQQKDLDTKEPLQTDLPVTEMEQFYSSDTMPETTFRHFNLRNDLFIYPLSGSFSKFSAKHDNVYLTISLYDNDTSFSFNTMEQRSRNIFSKPFSGDNPSSRTHEGECVSVSLKAEKPEFSGEIKCAVPCYYPSEGEDSRQHLVFKFYNVQHKESVQQGKKGDTDSSVIQSKTLFGIAFLKIYKKVTTSIDKKKVILKDLINGDFELQVFNVLHIPNSNYLRLCDEVIDPSLSHIKSSGTFKVRIMPYSFIFPNIALSFPYSTSNVINLFLLKFFRLVNNGGIPPLEEISDAYKTLVQTYEYEKQVVMNTIWFEMHNLYLPMIINTCLEWIIDSFDLNKNYAAELWKIILFFIEKYNQHSAYTATVLTIFQKYHFRLYAEKEKNVAIKLLLSFVESIRVENTRLGTKGNIFEELFIRNNQILFGLFLKAMTCSMIDMPVPNSMLESNFDNSHLLSKIMMSSIEQFTVMVLEVAEKLAYGKTEKHGTLRIFLKNFSTFYAHLVSIFGSDIGSSVLQSQPLDGEHNVYKLLAKQDILQFFLRFVESIGYFPSLFKVKNNETMTPSADNKRARELSNLAAELQLIMLSELLLHFPAFELSLPPSIPFIESIILRDSFKSIQSFRDIHHFVFSSFAEYFIRCVYLNEDKDQRMKAIILFKEYVEKVSRECTTMQHSEESHPITKPEKLSELRVRIFTSQFLLELFAKHMIDLLPEWKKNADSNQKKITLAIEELKRKIAQVERDKLSIAESAKQAYKSKKEPEKKLPHLEVQLITLKQLLASKEKQLLEEFEATKTEKRMFLSIFIQTITNCDEKILRALWKMNPEETDYNAENTIHFGSKLLMTFQMCLQSFEYNGYTPLYHFYERVFSKQTTMSQSSSSSTGNTKQTNPTLTTAHSSSSSIWKAGLTRSQTKNSAKISLDGQGSEIQMDDSKSNSANSLVMHVSKSDFIERKINMERHISHEMGTIIFQMFLKFMEDNSGYIENSLPKGSIDPKRLPPLVENIVRTVLNFLRSNLSETLTVSVLMYMRHALCQHPFTSVFYHPQSEYGLLVAEELLRLSHSKLGSIRKHASACFYLWIRFCFEENKGMTIPQIMTTLALSRRLQTYTNISSLQNILTNDAVDSFDDSQVSDALRFIEECIKMLPYFALKDEAAPGSKFFKIRNKYGKLKGQDDLENPSLPLDKIGTDKKQEQPSQQASIMDLSKQKGERFHNAMVFFKKIETKADQKKHGQKVLEIYEHFHEFLAELSRKLLNLVQDTMAIRATMIKRKQSSMEESFTYDPFKTEELLYRISENYSKLPELRLAWLEQLASYHKSLNQYEESAHCYLRILSLVFDYLDHANQRFNSKHDVSLLDILPLSQFYSISPMLNEFKSNQTGFQTQTLLGGANTQLDYMSDHSIVKYILRAIDCLELSECYEHCILLYKMLIPIFESKYANYGQLHAIYERLTQLYKKCASFQASASATGITTSVPSSPRNNSSASESNDASSLLARLSSFSSLSSLTMKVDTTETDTRVYSFYYRVKFIGRAFGELNGQVFIYKMPKLFKLYKMKNKMIEIYGKDIEVVSKEEEGITNVESEDDLSSMSGENKKIIQINHVKPFLPTVEQMKVLKRKFDDLNRINSSSFGVNSAPSWRGGLERKVMGKKPMHTSSTSKLPTILSDSLSPRSRSSSNPKIELSLLNFNDQSKKSTISPMTPTSPTNSSPSDRALSPSKVTIPKLNLSKPSSSGEASSTSSSNSGMTSSLSNSNAFQELERFLYDRTLSLTFFIPRETEFERNMNINQFFYEYSVSKSKNADITQTEKKKIVITTEEYFPNVTTRVKVVEEKVFTLSPIENSIEMIDTQVKKLEGAMNLILSGAVGDVSHYNVLANLFNHSVVNTSSSSTSGASSVQARVGEGPKKVVEAFLNKEYRENWKKYNTAQSDLVERLNERCFRFLLLCERGVKLHSLMIHSQAPSASSTNKDRVLHAELEKGYHEVKALFEHYLVVPRVRTFISNSSSGTISPPERVTNLKNKDSSYAVETYFDISLQDALNYPELFYKHNNVPYSLIQTVMGKTVSGGGTSGSNNIVHHQHNNSDASSQNSMLLTEKDLSNSCNNMSKIGFQNRLSIPSTKMKEYLEQLGSVDFDRQESKMVNEVLSRSSVDRTNY</sequence>
<dbReference type="PANTHER" id="PTHR23317:SF76">
    <property type="entry name" value="LD20667P"/>
    <property type="match status" value="1"/>
</dbReference>
<feature type="coiled-coil region" evidence="3">
    <location>
        <begin position="1821"/>
        <end position="1855"/>
    </location>
</feature>
<feature type="compositionally biased region" description="Low complexity" evidence="4">
    <location>
        <begin position="57"/>
        <end position="93"/>
    </location>
</feature>
<reference evidence="7 8" key="1">
    <citation type="journal article" date="2019" name="Sci. Rep.">
        <title>Nanopore sequencing improves the draft genome of the human pathogenic amoeba Naegleria fowleri.</title>
        <authorList>
            <person name="Liechti N."/>
            <person name="Schurch N."/>
            <person name="Bruggmann R."/>
            <person name="Wittwer M."/>
        </authorList>
    </citation>
    <scope>NUCLEOTIDE SEQUENCE [LARGE SCALE GENOMIC DNA]</scope>
    <source>
        <strain evidence="7 8">ATCC 30894</strain>
    </source>
</reference>
<dbReference type="VEuPathDB" id="AmoebaDB:FDP41_004690"/>
<dbReference type="VEuPathDB" id="AmoebaDB:NF0128790"/>
<dbReference type="EMBL" id="VFQX01000041">
    <property type="protein sequence ID" value="KAF0976014.1"/>
    <property type="molecule type" value="Genomic_DNA"/>
</dbReference>
<dbReference type="Gene3D" id="1.25.40.410">
    <property type="match status" value="1"/>
</dbReference>
<evidence type="ECO:0000256" key="3">
    <source>
        <dbReference type="SAM" id="Coils"/>
    </source>
</evidence>
<accession>A0A6A5BPJ5</accession>
<dbReference type="InterPro" id="IPR027357">
    <property type="entry name" value="DOCKER_dom"/>
</dbReference>
<comment type="similarity">
    <text evidence="2">Belongs to the DOCK family.</text>
</comment>
<comment type="caution">
    <text evidence="7">The sequence shown here is derived from an EMBL/GenBank/DDBJ whole genome shotgun (WGS) entry which is preliminary data.</text>
</comment>
<feature type="compositionally biased region" description="Polar residues" evidence="4">
    <location>
        <begin position="639"/>
        <end position="656"/>
    </location>
</feature>
<feature type="compositionally biased region" description="Acidic residues" evidence="4">
    <location>
        <begin position="248"/>
        <end position="260"/>
    </location>
</feature>
<evidence type="ECO:0000259" key="5">
    <source>
        <dbReference type="PROSITE" id="PS51650"/>
    </source>
</evidence>
<feature type="compositionally biased region" description="Polar residues" evidence="4">
    <location>
        <begin position="113"/>
        <end position="122"/>
    </location>
</feature>
<feature type="region of interest" description="Disordered" evidence="4">
    <location>
        <begin position="26"/>
        <end position="93"/>
    </location>
</feature>
<feature type="compositionally biased region" description="Polar residues" evidence="4">
    <location>
        <begin position="217"/>
        <end position="236"/>
    </location>
</feature>
<dbReference type="RefSeq" id="XP_044560727.1">
    <property type="nucleotide sequence ID" value="XM_044708131.1"/>
</dbReference>
<dbReference type="OMA" id="LNERCFR"/>
<dbReference type="PROSITE" id="PS51650">
    <property type="entry name" value="C2_DOCK"/>
    <property type="match status" value="1"/>
</dbReference>
<dbReference type="InterPro" id="IPR027007">
    <property type="entry name" value="C2_DOCK-type_domain"/>
</dbReference>
<feature type="compositionally biased region" description="Low complexity" evidence="4">
    <location>
        <begin position="26"/>
        <end position="42"/>
    </location>
</feature>
<dbReference type="PANTHER" id="PTHR23317">
    <property type="entry name" value="DEDICATOR OF CYTOKINESIS DOCK"/>
    <property type="match status" value="1"/>
</dbReference>
<evidence type="ECO:0008006" key="9">
    <source>
        <dbReference type="Google" id="ProtNLM"/>
    </source>
</evidence>
<dbReference type="InterPro" id="IPR043162">
    <property type="entry name" value="DOCK_C_lobe_C"/>
</dbReference>
<dbReference type="Gene3D" id="1.20.58.740">
    <property type="match status" value="1"/>
</dbReference>
<proteinExistence type="inferred from homology"/>
<dbReference type="OrthoDB" id="47328at2759"/>
<feature type="compositionally biased region" description="Low complexity" evidence="4">
    <location>
        <begin position="2794"/>
        <end position="2811"/>
    </location>
</feature>
<evidence type="ECO:0000313" key="7">
    <source>
        <dbReference type="EMBL" id="KAF0976014.1"/>
    </source>
</evidence>
<dbReference type="InterPro" id="IPR046769">
    <property type="entry name" value="DOCKER_Lobe_A"/>
</dbReference>
<feature type="compositionally biased region" description="Low complexity" evidence="4">
    <location>
        <begin position="2828"/>
        <end position="2850"/>
    </location>
</feature>
<dbReference type="GO" id="GO:0005085">
    <property type="term" value="F:guanyl-nucleotide exchange factor activity"/>
    <property type="evidence" value="ECO:0007669"/>
    <property type="project" value="UniProtKB-KW"/>
</dbReference>
<feature type="region of interest" description="Disordered" evidence="4">
    <location>
        <begin position="1979"/>
        <end position="2002"/>
    </location>
</feature>
<feature type="compositionally biased region" description="Polar residues" evidence="4">
    <location>
        <begin position="381"/>
        <end position="395"/>
    </location>
</feature>
<feature type="region of interest" description="Disordered" evidence="4">
    <location>
        <begin position="2019"/>
        <end position="2039"/>
    </location>
</feature>
<name>A0A6A5BPJ5_NAEFO</name>
<keyword evidence="8" id="KW-1185">Reference proteome</keyword>
<feature type="compositionally biased region" description="Low complexity" evidence="4">
    <location>
        <begin position="614"/>
        <end position="626"/>
    </location>
</feature>
<keyword evidence="3" id="KW-0175">Coiled coil</keyword>
<feature type="compositionally biased region" description="Polar residues" evidence="4">
    <location>
        <begin position="335"/>
        <end position="349"/>
    </location>
</feature>
<evidence type="ECO:0000256" key="1">
    <source>
        <dbReference type="ARBA" id="ARBA00022658"/>
    </source>
</evidence>
<feature type="compositionally biased region" description="Polar residues" evidence="4">
    <location>
        <begin position="43"/>
        <end position="56"/>
    </location>
</feature>
<feature type="compositionally biased region" description="Low complexity" evidence="4">
    <location>
        <begin position="1979"/>
        <end position="1994"/>
    </location>
</feature>
<feature type="region of interest" description="Disordered" evidence="4">
    <location>
        <begin position="111"/>
        <end position="272"/>
    </location>
</feature>
<feature type="region of interest" description="Disordered" evidence="4">
    <location>
        <begin position="376"/>
        <end position="396"/>
    </location>
</feature>
<dbReference type="PROSITE" id="PS51651">
    <property type="entry name" value="DOCKER"/>
    <property type="match status" value="1"/>
</dbReference>
<dbReference type="Pfam" id="PF20421">
    <property type="entry name" value="DHR-2_Lobe_C"/>
    <property type="match status" value="1"/>
</dbReference>
<feature type="region of interest" description="Disordered" evidence="4">
    <location>
        <begin position="2749"/>
        <end position="2850"/>
    </location>
</feature>
<organism evidence="7 8">
    <name type="scientific">Naegleria fowleri</name>
    <name type="common">Brain eating amoeba</name>
    <dbReference type="NCBI Taxonomy" id="5763"/>
    <lineage>
        <taxon>Eukaryota</taxon>
        <taxon>Discoba</taxon>
        <taxon>Heterolobosea</taxon>
        <taxon>Tetramitia</taxon>
        <taxon>Eutetramitia</taxon>
        <taxon>Vahlkampfiidae</taxon>
        <taxon>Naegleria</taxon>
    </lineage>
</organism>
<dbReference type="GeneID" id="68111908"/>
<feature type="region of interest" description="Disordered" evidence="4">
    <location>
        <begin position="2277"/>
        <end position="2301"/>
    </location>
</feature>
<evidence type="ECO:0000256" key="4">
    <source>
        <dbReference type="SAM" id="MobiDB-lite"/>
    </source>
</evidence>
<feature type="domain" description="DOCKER" evidence="6">
    <location>
        <begin position="2399"/>
        <end position="3096"/>
    </location>
</feature>
<evidence type="ECO:0000256" key="2">
    <source>
        <dbReference type="PROSITE-ProRule" id="PRU00983"/>
    </source>
</evidence>
<dbReference type="Pfam" id="PF06920">
    <property type="entry name" value="DHR-2_Lobe_A"/>
    <property type="match status" value="1"/>
</dbReference>
<evidence type="ECO:0000259" key="6">
    <source>
        <dbReference type="PROSITE" id="PS51651"/>
    </source>
</evidence>
<dbReference type="VEuPathDB" id="AmoebaDB:NfTy_084560"/>
<feature type="compositionally biased region" description="Low complexity" evidence="4">
    <location>
        <begin position="2765"/>
        <end position="2777"/>
    </location>
</feature>
<feature type="compositionally biased region" description="Low complexity" evidence="4">
    <location>
        <begin position="127"/>
        <end position="175"/>
    </location>
</feature>
<evidence type="ECO:0000313" key="8">
    <source>
        <dbReference type="Proteomes" id="UP000444721"/>
    </source>
</evidence>